<evidence type="ECO:0000256" key="1">
    <source>
        <dbReference type="ARBA" id="ARBA00023015"/>
    </source>
</evidence>
<keyword evidence="1" id="KW-0805">Transcription regulation</keyword>
<dbReference type="PANTHER" id="PTHR43280:SF28">
    <property type="entry name" value="HTH-TYPE TRANSCRIPTIONAL ACTIVATOR RHAS"/>
    <property type="match status" value="1"/>
</dbReference>
<dbReference type="EMBL" id="BNHY01000005">
    <property type="protein sequence ID" value="GHN33324.1"/>
    <property type="molecule type" value="Genomic_DNA"/>
</dbReference>
<dbReference type="RefSeq" id="WP_236160034.1">
    <property type="nucleotide sequence ID" value="NZ_BNHQ01000014.1"/>
</dbReference>
<name>A0ABD0AEN3_9LACO</name>
<evidence type="ECO:0000256" key="3">
    <source>
        <dbReference type="ARBA" id="ARBA00023163"/>
    </source>
</evidence>
<accession>A0ABD0AEN3</accession>
<gene>
    <name evidence="5" type="ORF">ME791_04760</name>
</gene>
<organism evidence="5 6">
    <name type="scientific">Lactobacillus delbrueckii</name>
    <dbReference type="NCBI Taxonomy" id="1584"/>
    <lineage>
        <taxon>Bacteria</taxon>
        <taxon>Bacillati</taxon>
        <taxon>Bacillota</taxon>
        <taxon>Bacilli</taxon>
        <taxon>Lactobacillales</taxon>
        <taxon>Lactobacillaceae</taxon>
        <taxon>Lactobacillus</taxon>
    </lineage>
</organism>
<reference evidence="5 6" key="1">
    <citation type="journal article" date="2022" name="J. Dairy Sci.">
        <title>Genetic diversity of Lactobacillus delbrueckii isolated from raw milk in Hokkaido, Japan.</title>
        <authorList>
            <person name="Tsuchihashi H."/>
            <person name="Ichikawa A."/>
            <person name="Takeda M."/>
            <person name="Koizumi A."/>
            <person name="Mizoguchi C."/>
            <person name="Ishida T."/>
            <person name="Kimura K."/>
        </authorList>
    </citation>
    <scope>NUCLEOTIDE SEQUENCE [LARGE SCALE GENOMIC DNA]</scope>
    <source>
        <strain evidence="5 6">ME-791</strain>
    </source>
</reference>
<keyword evidence="3" id="KW-0804">Transcription</keyword>
<keyword evidence="2" id="KW-0238">DNA-binding</keyword>
<dbReference type="PROSITE" id="PS01124">
    <property type="entry name" value="HTH_ARAC_FAMILY_2"/>
    <property type="match status" value="1"/>
</dbReference>
<dbReference type="SMART" id="SM00342">
    <property type="entry name" value="HTH_ARAC"/>
    <property type="match status" value="1"/>
</dbReference>
<proteinExistence type="predicted"/>
<dbReference type="InterPro" id="IPR009057">
    <property type="entry name" value="Homeodomain-like_sf"/>
</dbReference>
<evidence type="ECO:0000313" key="5">
    <source>
        <dbReference type="EMBL" id="GHN33324.1"/>
    </source>
</evidence>
<dbReference type="GO" id="GO:0003677">
    <property type="term" value="F:DNA binding"/>
    <property type="evidence" value="ECO:0007669"/>
    <property type="project" value="UniProtKB-KW"/>
</dbReference>
<dbReference type="SUPFAM" id="SSF46689">
    <property type="entry name" value="Homeodomain-like"/>
    <property type="match status" value="1"/>
</dbReference>
<protein>
    <submittedName>
        <fullName evidence="5">Transcriptional regulator</fullName>
    </submittedName>
</protein>
<evidence type="ECO:0000313" key="6">
    <source>
        <dbReference type="Proteomes" id="UP001054884"/>
    </source>
</evidence>
<dbReference type="InterPro" id="IPR018060">
    <property type="entry name" value="HTH_AraC"/>
</dbReference>
<dbReference type="Pfam" id="PF12833">
    <property type="entry name" value="HTH_18"/>
    <property type="match status" value="1"/>
</dbReference>
<comment type="caution">
    <text evidence="5">The sequence shown here is derived from an EMBL/GenBank/DDBJ whole genome shotgun (WGS) entry which is preliminary data.</text>
</comment>
<sequence>MFKELENVDRVEISHDLFIEKNDEENSSDFHLELVEVLSPCHAVLNNLPCQLDTYDIVISRKLPRIAFFNKEPFKLRLISLDFKQQAVLDMLTMANNGLVHDIFKDLDQAESYVHYTGLDNMICHEGLNFCQRIAESGEDGYFVDYELSLACAGFLTELSRHYHARVRLDSSRFPSSNVHYANPMTRSGMIMNYLVANIQDVSLEKMAQHFGYQPKYLSRLIKQLFDQTFSQLKTETRVSISKSLLELTTKSIEEISEIVGYPSVSNYYRAFKIATGLTPSEYRKMRREG</sequence>
<evidence type="ECO:0000259" key="4">
    <source>
        <dbReference type="PROSITE" id="PS01124"/>
    </source>
</evidence>
<dbReference type="Gene3D" id="1.10.10.60">
    <property type="entry name" value="Homeodomain-like"/>
    <property type="match status" value="2"/>
</dbReference>
<feature type="domain" description="HTH araC/xylS-type" evidence="4">
    <location>
        <begin position="189"/>
        <end position="286"/>
    </location>
</feature>
<dbReference type="Proteomes" id="UP001054884">
    <property type="component" value="Unassembled WGS sequence"/>
</dbReference>
<dbReference type="PANTHER" id="PTHR43280">
    <property type="entry name" value="ARAC-FAMILY TRANSCRIPTIONAL REGULATOR"/>
    <property type="match status" value="1"/>
</dbReference>
<evidence type="ECO:0000256" key="2">
    <source>
        <dbReference type="ARBA" id="ARBA00023125"/>
    </source>
</evidence>
<dbReference type="AlphaFoldDB" id="A0ABD0AEN3"/>